<evidence type="ECO:0000256" key="1">
    <source>
        <dbReference type="SAM" id="SignalP"/>
    </source>
</evidence>
<dbReference type="Proteomes" id="UP000606008">
    <property type="component" value="Unassembled WGS sequence"/>
</dbReference>
<reference evidence="2" key="1">
    <citation type="submission" date="2024-05" db="EMBL/GenBank/DDBJ databases">
        <authorList>
            <person name="Jung D.-H."/>
        </authorList>
    </citation>
    <scope>NUCLEOTIDE SEQUENCE</scope>
    <source>
        <strain evidence="2">JA-25</strain>
    </source>
</reference>
<accession>A0ABX0QBT7</accession>
<feature type="signal peptide" evidence="1">
    <location>
        <begin position="1"/>
        <end position="24"/>
    </location>
</feature>
<dbReference type="RefSeq" id="WP_166691211.1">
    <property type="nucleotide sequence ID" value="NZ_WAEL01000002.1"/>
</dbReference>
<keyword evidence="1" id="KW-0732">Signal</keyword>
<protein>
    <submittedName>
        <fullName evidence="2">Uncharacterized protein</fullName>
    </submittedName>
</protein>
<gene>
    <name evidence="2" type="ORF">F7231_05435</name>
</gene>
<organism evidence="2 3">
    <name type="scientific">Fibrivirga algicola</name>
    <dbReference type="NCBI Taxonomy" id="2950420"/>
    <lineage>
        <taxon>Bacteria</taxon>
        <taxon>Pseudomonadati</taxon>
        <taxon>Bacteroidota</taxon>
        <taxon>Cytophagia</taxon>
        <taxon>Cytophagales</taxon>
        <taxon>Spirosomataceae</taxon>
        <taxon>Fibrivirga</taxon>
    </lineage>
</organism>
<sequence>MKTKAILVSLLSCLFIMVASRSVAHDTPRYSAMELTLNGHHVYEYNSIWLTRQGVLALVERDSQTKTNKPVLFRVALRRAGKVVKQWPANETGGQYSVQLEDLWRDARLGDELLVVPCDPAVPQPANHPGLRVIPLRGFNWLSHCLPVDKC</sequence>
<keyword evidence="3" id="KW-1185">Reference proteome</keyword>
<feature type="chain" id="PRO_5046835860" evidence="1">
    <location>
        <begin position="25"/>
        <end position="151"/>
    </location>
</feature>
<dbReference type="EMBL" id="WAEL01000002">
    <property type="protein sequence ID" value="NID09604.1"/>
    <property type="molecule type" value="Genomic_DNA"/>
</dbReference>
<comment type="caution">
    <text evidence="2">The sequence shown here is derived from an EMBL/GenBank/DDBJ whole genome shotgun (WGS) entry which is preliminary data.</text>
</comment>
<evidence type="ECO:0000313" key="3">
    <source>
        <dbReference type="Proteomes" id="UP000606008"/>
    </source>
</evidence>
<name>A0ABX0QBT7_9BACT</name>
<proteinExistence type="predicted"/>
<evidence type="ECO:0000313" key="2">
    <source>
        <dbReference type="EMBL" id="NID09604.1"/>
    </source>
</evidence>